<reference evidence="1 2" key="1">
    <citation type="submission" date="2022-10" db="EMBL/GenBank/DDBJ databases">
        <title>The complete genomes of actinobacterial strains from the NBC collection.</title>
        <authorList>
            <person name="Joergensen T.S."/>
            <person name="Alvarez Arevalo M."/>
            <person name="Sterndorff E.B."/>
            <person name="Faurdal D."/>
            <person name="Vuksanovic O."/>
            <person name="Mourched A.-S."/>
            <person name="Charusanti P."/>
            <person name="Shaw S."/>
            <person name="Blin K."/>
            <person name="Weber T."/>
        </authorList>
    </citation>
    <scope>NUCLEOTIDE SEQUENCE [LARGE SCALE GENOMIC DNA]</scope>
    <source>
        <strain evidence="1 2">NBC 01809</strain>
    </source>
</reference>
<organism evidence="1 2">
    <name type="scientific">Micromonospora peucetia</name>
    <dbReference type="NCBI Taxonomy" id="47871"/>
    <lineage>
        <taxon>Bacteria</taxon>
        <taxon>Bacillati</taxon>
        <taxon>Actinomycetota</taxon>
        <taxon>Actinomycetes</taxon>
        <taxon>Micromonosporales</taxon>
        <taxon>Micromonosporaceae</taxon>
        <taxon>Micromonospora</taxon>
    </lineage>
</organism>
<evidence type="ECO:0000313" key="1">
    <source>
        <dbReference type="EMBL" id="WSA34574.1"/>
    </source>
</evidence>
<dbReference type="RefSeq" id="WP_326564580.1">
    <property type="nucleotide sequence ID" value="NZ_CP109071.1"/>
</dbReference>
<dbReference type="Proteomes" id="UP001334804">
    <property type="component" value="Chromosome"/>
</dbReference>
<gene>
    <name evidence="1" type="ORF">OIE14_11270</name>
</gene>
<name>A0ABZ1EJY4_9ACTN</name>
<accession>A0ABZ1EJY4</accession>
<proteinExistence type="predicted"/>
<evidence type="ECO:0000313" key="2">
    <source>
        <dbReference type="Proteomes" id="UP001334804"/>
    </source>
</evidence>
<protein>
    <submittedName>
        <fullName evidence="1">Uncharacterized protein</fullName>
    </submittedName>
</protein>
<sequence length="74" mass="8199">MSTHFDYLGRPVQVVVTDRVGGEIARAATARHKAGEFAKGIRDSRVLCLPADIFGGNVDRYIPMDRIGEIQVER</sequence>
<dbReference type="EMBL" id="CP109071">
    <property type="protein sequence ID" value="WSA34574.1"/>
    <property type="molecule type" value="Genomic_DNA"/>
</dbReference>
<keyword evidence="2" id="KW-1185">Reference proteome</keyword>